<keyword evidence="3 5" id="KW-1133">Transmembrane helix</keyword>
<dbReference type="RefSeq" id="XP_051606327.1">
    <property type="nucleotide sequence ID" value="XM_051754808.1"/>
</dbReference>
<evidence type="ECO:0000313" key="7">
    <source>
        <dbReference type="EMBL" id="KAI5948817.1"/>
    </source>
</evidence>
<dbReference type="EMBL" id="JAIHNG010000177">
    <property type="protein sequence ID" value="KAI5948817.1"/>
    <property type="molecule type" value="Genomic_DNA"/>
</dbReference>
<evidence type="ECO:0000256" key="1">
    <source>
        <dbReference type="ARBA" id="ARBA00004370"/>
    </source>
</evidence>
<evidence type="ECO:0000256" key="4">
    <source>
        <dbReference type="ARBA" id="ARBA00023136"/>
    </source>
</evidence>
<dbReference type="AlphaFoldDB" id="A0AAD5B9G6"/>
<dbReference type="InterPro" id="IPR053009">
    <property type="entry name" value="Xanthocillin_Biosynth-Assoc"/>
</dbReference>
<feature type="transmembrane region" description="Helical" evidence="5">
    <location>
        <begin position="56"/>
        <end position="75"/>
    </location>
</feature>
<reference evidence="7 8" key="1">
    <citation type="journal article" date="2022" name="DNA Res.">
        <title>Genome analysis of five recently described species of the CUG-Ser clade uncovers Candida theae as a new hybrid lineage with pathogenic potential in the Candida parapsilosis species complex.</title>
        <authorList>
            <person name="Mixao V."/>
            <person name="Del Olmo V."/>
            <person name="Hegedusova E."/>
            <person name="Saus E."/>
            <person name="Pryszcz L."/>
            <person name="Cillingova A."/>
            <person name="Nosek J."/>
            <person name="Gabaldon T."/>
        </authorList>
    </citation>
    <scope>NUCLEOTIDE SEQUENCE [LARGE SCALE GENOMIC DNA]</scope>
    <source>
        <strain evidence="7 8">CBS 12239</strain>
    </source>
</reference>
<evidence type="ECO:0000259" key="6">
    <source>
        <dbReference type="Pfam" id="PF13664"/>
    </source>
</evidence>
<feature type="transmembrane region" description="Helical" evidence="5">
    <location>
        <begin position="81"/>
        <end position="100"/>
    </location>
</feature>
<feature type="transmembrane region" description="Helical" evidence="5">
    <location>
        <begin position="18"/>
        <end position="35"/>
    </location>
</feature>
<keyword evidence="8" id="KW-1185">Reference proteome</keyword>
<evidence type="ECO:0000256" key="3">
    <source>
        <dbReference type="ARBA" id="ARBA00022989"/>
    </source>
</evidence>
<dbReference type="InterPro" id="IPR025423">
    <property type="entry name" value="TMEM205-like"/>
</dbReference>
<dbReference type="GO" id="GO:0016020">
    <property type="term" value="C:membrane"/>
    <property type="evidence" value="ECO:0007669"/>
    <property type="project" value="UniProtKB-SubCell"/>
</dbReference>
<dbReference type="PANTHER" id="PTHR23241:SF102">
    <property type="entry name" value="LD23009P"/>
    <property type="match status" value="1"/>
</dbReference>
<dbReference type="GeneID" id="76153259"/>
<evidence type="ECO:0000256" key="2">
    <source>
        <dbReference type="ARBA" id="ARBA00022692"/>
    </source>
</evidence>
<keyword evidence="4 5" id="KW-0472">Membrane</keyword>
<accession>A0AAD5B9G6</accession>
<gene>
    <name evidence="7" type="ORF">KGF57_005215</name>
</gene>
<sequence length="172" mass="18964">MSSIINQLGLNTRVPYHFLYYSLSFGGIAFYSYVASPIMNKKLTKEEYGKVQSSVFPCYFGFQTVSPILLAAITPFKFCPFKAALLAIASIAGCLNLFLFKPKCHAFKEGEDNLEATGKDKKVDSTPTEEMQALSKCFSRCHLLSSIVNGLSIISLAVYGLTIARGLSKIKY</sequence>
<comment type="caution">
    <text evidence="7">The sequence shown here is derived from an EMBL/GenBank/DDBJ whole genome shotgun (WGS) entry which is preliminary data.</text>
</comment>
<comment type="subcellular location">
    <subcellularLocation>
        <location evidence="1">Membrane</location>
    </subcellularLocation>
</comment>
<dbReference type="PANTHER" id="PTHR23241">
    <property type="entry name" value="LATE EMBRYOGENESIS ABUNDANT PLANTS LEA-RELATED"/>
    <property type="match status" value="1"/>
</dbReference>
<protein>
    <recommendedName>
        <fullName evidence="6">TMEM205-like domain-containing protein</fullName>
    </recommendedName>
</protein>
<name>A0AAD5B9G6_9ASCO</name>
<dbReference type="Proteomes" id="UP001204833">
    <property type="component" value="Unassembled WGS sequence"/>
</dbReference>
<organism evidence="7 8">
    <name type="scientific">Candida theae</name>
    <dbReference type="NCBI Taxonomy" id="1198502"/>
    <lineage>
        <taxon>Eukaryota</taxon>
        <taxon>Fungi</taxon>
        <taxon>Dikarya</taxon>
        <taxon>Ascomycota</taxon>
        <taxon>Saccharomycotina</taxon>
        <taxon>Pichiomycetes</taxon>
        <taxon>Debaryomycetaceae</taxon>
        <taxon>Candida/Lodderomyces clade</taxon>
        <taxon>Candida</taxon>
    </lineage>
</organism>
<evidence type="ECO:0000313" key="8">
    <source>
        <dbReference type="Proteomes" id="UP001204833"/>
    </source>
</evidence>
<feature type="transmembrane region" description="Helical" evidence="5">
    <location>
        <begin position="141"/>
        <end position="164"/>
    </location>
</feature>
<dbReference type="Pfam" id="PF13664">
    <property type="entry name" value="DUF4149"/>
    <property type="match status" value="1"/>
</dbReference>
<proteinExistence type="predicted"/>
<feature type="domain" description="TMEM205-like" evidence="6">
    <location>
        <begin position="19"/>
        <end position="109"/>
    </location>
</feature>
<keyword evidence="2 5" id="KW-0812">Transmembrane</keyword>
<evidence type="ECO:0000256" key="5">
    <source>
        <dbReference type="SAM" id="Phobius"/>
    </source>
</evidence>